<evidence type="ECO:0000256" key="1">
    <source>
        <dbReference type="SAM" id="Coils"/>
    </source>
</evidence>
<keyword evidence="1" id="KW-0175">Coiled coil</keyword>
<evidence type="ECO:0000313" key="2">
    <source>
        <dbReference type="EMBL" id="CAK0805371.1"/>
    </source>
</evidence>
<organism evidence="2 3">
    <name type="scientific">Prorocentrum cordatum</name>
    <dbReference type="NCBI Taxonomy" id="2364126"/>
    <lineage>
        <taxon>Eukaryota</taxon>
        <taxon>Sar</taxon>
        <taxon>Alveolata</taxon>
        <taxon>Dinophyceae</taxon>
        <taxon>Prorocentrales</taxon>
        <taxon>Prorocentraceae</taxon>
        <taxon>Prorocentrum</taxon>
    </lineage>
</organism>
<reference evidence="2" key="1">
    <citation type="submission" date="2023-10" db="EMBL/GenBank/DDBJ databases">
        <authorList>
            <person name="Chen Y."/>
            <person name="Shah S."/>
            <person name="Dougan E. K."/>
            <person name="Thang M."/>
            <person name="Chan C."/>
        </authorList>
    </citation>
    <scope>NUCLEOTIDE SEQUENCE [LARGE SCALE GENOMIC DNA]</scope>
</reference>
<gene>
    <name evidence="2" type="ORF">PCOR1329_LOCUS11888</name>
</gene>
<keyword evidence="3" id="KW-1185">Reference proteome</keyword>
<evidence type="ECO:0000313" key="3">
    <source>
        <dbReference type="Proteomes" id="UP001189429"/>
    </source>
</evidence>
<name>A0ABN9QJI7_9DINO</name>
<proteinExistence type="predicted"/>
<dbReference type="Proteomes" id="UP001189429">
    <property type="component" value="Unassembled WGS sequence"/>
</dbReference>
<accession>A0ABN9QJI7</accession>
<comment type="caution">
    <text evidence="2">The sequence shown here is derived from an EMBL/GenBank/DDBJ whole genome shotgun (WGS) entry which is preliminary data.</text>
</comment>
<protein>
    <submittedName>
        <fullName evidence="2">Uncharacterized protein</fullName>
    </submittedName>
</protein>
<dbReference type="EMBL" id="CAUYUJ010003442">
    <property type="protein sequence ID" value="CAK0805371.1"/>
    <property type="molecule type" value="Genomic_DNA"/>
</dbReference>
<feature type="coiled-coil region" evidence="1">
    <location>
        <begin position="12"/>
        <end position="53"/>
    </location>
</feature>
<sequence length="102" mass="10680">MSHRAKLGEKKVNAMREAVETKRRQKAALEEELLAAEADLDTQEKEVAALSAQLPEITTKVGGAPGKAELWAPTAGVEVNAEALGELLASNGVGEEQSGTLA</sequence>